<evidence type="ECO:0000313" key="4">
    <source>
        <dbReference type="EMBL" id="CAL1537148.1"/>
    </source>
</evidence>
<dbReference type="EMBL" id="CAXITT010000251">
    <property type="protein sequence ID" value="CAL1537148.1"/>
    <property type="molecule type" value="Genomic_DNA"/>
</dbReference>
<dbReference type="GO" id="GO:0004865">
    <property type="term" value="F:protein serine/threonine phosphatase inhibitor activity"/>
    <property type="evidence" value="ECO:0007669"/>
    <property type="project" value="InterPro"/>
</dbReference>
<feature type="compositionally biased region" description="Basic residues" evidence="3">
    <location>
        <begin position="95"/>
        <end position="107"/>
    </location>
</feature>
<feature type="region of interest" description="Disordered" evidence="3">
    <location>
        <begin position="76"/>
        <end position="143"/>
    </location>
</feature>
<protein>
    <recommendedName>
        <fullName evidence="1">E3 ubiquitin-protein ligase PPP1R11</fullName>
    </recommendedName>
    <alternativeName>
        <fullName evidence="2">Protein phosphatase 1 regulatory subunit 11</fullName>
    </alternativeName>
</protein>
<dbReference type="GO" id="GO:0005634">
    <property type="term" value="C:nucleus"/>
    <property type="evidence" value="ECO:0007669"/>
    <property type="project" value="TreeGrafter"/>
</dbReference>
<dbReference type="Pfam" id="PF07491">
    <property type="entry name" value="PPI_Ypi1"/>
    <property type="match status" value="1"/>
</dbReference>
<dbReference type="PANTHER" id="PTHR20835:SF0">
    <property type="entry name" value="E3 UBIQUITIN-PROTEIN LIGASE PPP1R11"/>
    <property type="match status" value="1"/>
</dbReference>
<evidence type="ECO:0000256" key="1">
    <source>
        <dbReference type="ARBA" id="ARBA00021994"/>
    </source>
</evidence>
<evidence type="ECO:0000256" key="2">
    <source>
        <dbReference type="ARBA" id="ARBA00031039"/>
    </source>
</evidence>
<accession>A0AAV2HXV6</accession>
<reference evidence="4 5" key="1">
    <citation type="submission" date="2024-04" db="EMBL/GenBank/DDBJ databases">
        <authorList>
            <consortium name="Genoscope - CEA"/>
            <person name="William W."/>
        </authorList>
    </citation>
    <scope>NUCLEOTIDE SEQUENCE [LARGE SCALE GENOMIC DNA]</scope>
</reference>
<evidence type="ECO:0000256" key="3">
    <source>
        <dbReference type="SAM" id="MobiDB-lite"/>
    </source>
</evidence>
<keyword evidence="5" id="KW-1185">Reference proteome</keyword>
<comment type="caution">
    <text evidence="4">The sequence shown here is derived from an EMBL/GenBank/DDBJ whole genome shotgun (WGS) entry which is preliminary data.</text>
</comment>
<sequence length="143" mass="16086">MAESTSLRLDEETGSQTVLLDKEETSVGESPPVLQLRLQQPKTEPKVKWSTDTIDNEFMGKKKSKCCCIYEKPKVFGESESSSSDEEDEGCTPHCRGHKKKCYRHRPHGQEPNKNPNDHNDHDCDGPSRNPENDGTDVSVNQV</sequence>
<organism evidence="4 5">
    <name type="scientific">Lymnaea stagnalis</name>
    <name type="common">Great pond snail</name>
    <name type="synonym">Helix stagnalis</name>
    <dbReference type="NCBI Taxonomy" id="6523"/>
    <lineage>
        <taxon>Eukaryota</taxon>
        <taxon>Metazoa</taxon>
        <taxon>Spiralia</taxon>
        <taxon>Lophotrochozoa</taxon>
        <taxon>Mollusca</taxon>
        <taxon>Gastropoda</taxon>
        <taxon>Heterobranchia</taxon>
        <taxon>Euthyneura</taxon>
        <taxon>Panpulmonata</taxon>
        <taxon>Hygrophila</taxon>
        <taxon>Lymnaeoidea</taxon>
        <taxon>Lymnaeidae</taxon>
        <taxon>Lymnaea</taxon>
    </lineage>
</organism>
<dbReference type="InterPro" id="IPR011107">
    <property type="entry name" value="PPI_Ypi1"/>
</dbReference>
<dbReference type="AlphaFoldDB" id="A0AAV2HXV6"/>
<dbReference type="PANTHER" id="PTHR20835">
    <property type="entry name" value="E3 UBIQUITIN-PROTEIN LIGASE PPP1R11-RELATED"/>
    <property type="match status" value="1"/>
</dbReference>
<feature type="region of interest" description="Disordered" evidence="3">
    <location>
        <begin position="1"/>
        <end position="49"/>
    </location>
</feature>
<dbReference type="Proteomes" id="UP001497497">
    <property type="component" value="Unassembled WGS sequence"/>
</dbReference>
<proteinExistence type="predicted"/>
<evidence type="ECO:0000313" key="5">
    <source>
        <dbReference type="Proteomes" id="UP001497497"/>
    </source>
</evidence>
<name>A0AAV2HXV6_LYMST</name>
<feature type="compositionally biased region" description="Basic and acidic residues" evidence="3">
    <location>
        <begin position="108"/>
        <end position="126"/>
    </location>
</feature>
<dbReference type="GO" id="GO:0008157">
    <property type="term" value="F:protein phosphatase 1 binding"/>
    <property type="evidence" value="ECO:0007669"/>
    <property type="project" value="TreeGrafter"/>
</dbReference>
<gene>
    <name evidence="4" type="ORF">GSLYS_00011061001</name>
</gene>